<name>A0A0M4ENR8_DROBS</name>
<feature type="transmembrane region" description="Helical" evidence="1">
    <location>
        <begin position="14"/>
        <end position="34"/>
    </location>
</feature>
<evidence type="ECO:0000313" key="2">
    <source>
        <dbReference type="EMBL" id="ALC38362.1"/>
    </source>
</evidence>
<feature type="non-terminal residue" evidence="2">
    <location>
        <position position="1"/>
    </location>
</feature>
<dbReference type="AlphaFoldDB" id="A0A0M4ENR8"/>
<proteinExistence type="predicted"/>
<keyword evidence="3" id="KW-1185">Reference proteome</keyword>
<protein>
    <submittedName>
        <fullName evidence="2">Maker417</fullName>
    </submittedName>
</protein>
<keyword evidence="1" id="KW-0472">Membrane</keyword>
<evidence type="ECO:0000256" key="1">
    <source>
        <dbReference type="SAM" id="Phobius"/>
    </source>
</evidence>
<dbReference type="Proteomes" id="UP000494163">
    <property type="component" value="Chromosome 2L"/>
</dbReference>
<dbReference type="EMBL" id="CP012523">
    <property type="protein sequence ID" value="ALC38362.1"/>
    <property type="molecule type" value="Genomic_DNA"/>
</dbReference>
<organism evidence="2 3">
    <name type="scientific">Drosophila busckii</name>
    <name type="common">Fruit fly</name>
    <dbReference type="NCBI Taxonomy" id="30019"/>
    <lineage>
        <taxon>Eukaryota</taxon>
        <taxon>Metazoa</taxon>
        <taxon>Ecdysozoa</taxon>
        <taxon>Arthropoda</taxon>
        <taxon>Hexapoda</taxon>
        <taxon>Insecta</taxon>
        <taxon>Pterygota</taxon>
        <taxon>Neoptera</taxon>
        <taxon>Endopterygota</taxon>
        <taxon>Diptera</taxon>
        <taxon>Brachycera</taxon>
        <taxon>Muscomorpha</taxon>
        <taxon>Ephydroidea</taxon>
        <taxon>Drosophilidae</taxon>
        <taxon>Drosophila</taxon>
    </lineage>
</organism>
<keyword evidence="1" id="KW-1133">Transmembrane helix</keyword>
<evidence type="ECO:0000313" key="3">
    <source>
        <dbReference type="Proteomes" id="UP000494163"/>
    </source>
</evidence>
<sequence length="109" mass="12326">TASVAQLLLLFHSFIKYVSTFNLVYATLVLFALMPTPRGLNIRLVHAIRRLSQCKILNSPIALLESCCGNNLFLDQKIAMTLCTQQDDIVYKIQAKLELYNDLNFAVPH</sequence>
<accession>A0A0M4ENR8</accession>
<reference evidence="2 3" key="1">
    <citation type="submission" date="2015-08" db="EMBL/GenBank/DDBJ databases">
        <title>Ancestral chromatin configuration constrains chromatin evolution on differentiating sex chromosomes in Drosophila.</title>
        <authorList>
            <person name="Zhou Q."/>
            <person name="Bachtrog D."/>
        </authorList>
    </citation>
    <scope>NUCLEOTIDE SEQUENCE [LARGE SCALE GENOMIC DNA]</scope>
    <source>
        <tissue evidence="2">Whole larvae</tissue>
    </source>
</reference>
<keyword evidence="1" id="KW-0812">Transmembrane</keyword>
<gene>
    <name evidence="2" type="ORF">Dbus_chr2Lg447</name>
</gene>